<proteinExistence type="predicted"/>
<name>A0ABU7BBR8_9TELE</name>
<evidence type="ECO:0000313" key="1">
    <source>
        <dbReference type="EMBL" id="MED6247733.1"/>
    </source>
</evidence>
<dbReference type="EMBL" id="JAHUTI010049485">
    <property type="protein sequence ID" value="MED6247733.1"/>
    <property type="molecule type" value="Genomic_DNA"/>
</dbReference>
<gene>
    <name evidence="1" type="ORF">ATANTOWER_015005</name>
</gene>
<reference evidence="1 2" key="1">
    <citation type="submission" date="2021-07" db="EMBL/GenBank/DDBJ databases">
        <authorList>
            <person name="Palmer J.M."/>
        </authorList>
    </citation>
    <scope>NUCLEOTIDE SEQUENCE [LARGE SCALE GENOMIC DNA]</scope>
    <source>
        <strain evidence="1 2">AT_MEX2019</strain>
        <tissue evidence="1">Muscle</tissue>
    </source>
</reference>
<organism evidence="1 2">
    <name type="scientific">Ataeniobius toweri</name>
    <dbReference type="NCBI Taxonomy" id="208326"/>
    <lineage>
        <taxon>Eukaryota</taxon>
        <taxon>Metazoa</taxon>
        <taxon>Chordata</taxon>
        <taxon>Craniata</taxon>
        <taxon>Vertebrata</taxon>
        <taxon>Euteleostomi</taxon>
        <taxon>Actinopterygii</taxon>
        <taxon>Neopterygii</taxon>
        <taxon>Teleostei</taxon>
        <taxon>Neoteleostei</taxon>
        <taxon>Acanthomorphata</taxon>
        <taxon>Ovalentaria</taxon>
        <taxon>Atherinomorphae</taxon>
        <taxon>Cyprinodontiformes</taxon>
        <taxon>Goodeidae</taxon>
        <taxon>Ataeniobius</taxon>
    </lineage>
</organism>
<sequence>MQSQEPLCGFFFTVPPAISMHHQGRGQLTAPSSCESSAESFGVSYEHGGGNVSSSKENVVTLKRKTRNVSPPPSAPPPPLQSWVLHWVIAYQKHKNFCLSRLGLPPSLSVCMLLSQFKLNRGQPETEYLS</sequence>
<evidence type="ECO:0000313" key="2">
    <source>
        <dbReference type="Proteomes" id="UP001345963"/>
    </source>
</evidence>
<accession>A0ABU7BBR8</accession>
<dbReference type="Proteomes" id="UP001345963">
    <property type="component" value="Unassembled WGS sequence"/>
</dbReference>
<comment type="caution">
    <text evidence="1">The sequence shown here is derived from an EMBL/GenBank/DDBJ whole genome shotgun (WGS) entry which is preliminary data.</text>
</comment>
<protein>
    <submittedName>
        <fullName evidence="1">Uncharacterized protein</fullName>
    </submittedName>
</protein>
<keyword evidence="2" id="KW-1185">Reference proteome</keyword>